<proteinExistence type="predicted"/>
<keyword evidence="1" id="KW-0812">Transmembrane</keyword>
<dbReference type="GeneID" id="58722339"/>
<evidence type="ECO:0000313" key="3">
    <source>
        <dbReference type="Proteomes" id="UP000570851"/>
    </source>
</evidence>
<sequence>MTKAILKILYIQRFPVLEKCGIMSTLVVKTLRLIKAFYTKITCIGTAIALLLILYGCFAPAFNITDITWRTYKNTRYGFEFPYPSNWNALATPTNADGVVFVSPKSNSVEIRAWASNQVIESPTSEKYNFQTTQGLTGILGIEASNSVSSMTLTLTQNQVKYSWQGRSPSQEFPNYYPLFYYIAQQYRISQ</sequence>
<feature type="transmembrane region" description="Helical" evidence="1">
    <location>
        <begin position="41"/>
        <end position="62"/>
    </location>
</feature>
<organism evidence="2 3">
    <name type="scientific">Trichormus variabilis N2B</name>
    <dbReference type="NCBI Taxonomy" id="2681315"/>
    <lineage>
        <taxon>Bacteria</taxon>
        <taxon>Bacillati</taxon>
        <taxon>Cyanobacteriota</taxon>
        <taxon>Cyanophyceae</taxon>
        <taxon>Nostocales</taxon>
        <taxon>Nostocaceae</taxon>
        <taxon>Trichormus</taxon>
    </lineage>
</organism>
<evidence type="ECO:0000313" key="2">
    <source>
        <dbReference type="EMBL" id="MBC1301167.1"/>
    </source>
</evidence>
<dbReference type="RefSeq" id="WP_011321428.1">
    <property type="nucleotide sequence ID" value="NZ_JACKZP010000010.1"/>
</dbReference>
<accession>A0ABR6S499</accession>
<protein>
    <submittedName>
        <fullName evidence="2">Uncharacterized protein</fullName>
    </submittedName>
</protein>
<gene>
    <name evidence="2" type="ORF">GNE12_04475</name>
</gene>
<dbReference type="Proteomes" id="UP000570851">
    <property type="component" value="Unassembled WGS sequence"/>
</dbReference>
<reference evidence="2 3" key="1">
    <citation type="submission" date="2019-11" db="EMBL/GenBank/DDBJ databases">
        <title>Comparison of genomes from free-living endosymbiotic cyanobacteria isolated from Azolla.</title>
        <authorList>
            <person name="Thiel T."/>
            <person name="Pratte B."/>
        </authorList>
    </citation>
    <scope>NUCLEOTIDE SEQUENCE [LARGE SCALE GENOMIC DNA]</scope>
    <source>
        <strain evidence="2 3">N2B</strain>
    </source>
</reference>
<comment type="caution">
    <text evidence="2">The sequence shown here is derived from an EMBL/GenBank/DDBJ whole genome shotgun (WGS) entry which is preliminary data.</text>
</comment>
<keyword evidence="3" id="KW-1185">Reference proteome</keyword>
<dbReference type="EMBL" id="JACKZP010000010">
    <property type="protein sequence ID" value="MBC1301167.1"/>
    <property type="molecule type" value="Genomic_DNA"/>
</dbReference>
<evidence type="ECO:0000256" key="1">
    <source>
        <dbReference type="SAM" id="Phobius"/>
    </source>
</evidence>
<keyword evidence="1" id="KW-1133">Transmembrane helix</keyword>
<name>A0ABR6S499_ANAVA</name>
<keyword evidence="1" id="KW-0472">Membrane</keyword>